<reference evidence="7 8" key="1">
    <citation type="journal article" date="2022" name="Nat. Plants">
        <title>Genomes of leafy and leafless Platanthera orchids illuminate the evolution of mycoheterotrophy.</title>
        <authorList>
            <person name="Li M.H."/>
            <person name="Liu K.W."/>
            <person name="Li Z."/>
            <person name="Lu H.C."/>
            <person name="Ye Q.L."/>
            <person name="Zhang D."/>
            <person name="Wang J.Y."/>
            <person name="Li Y.F."/>
            <person name="Zhong Z.M."/>
            <person name="Liu X."/>
            <person name="Yu X."/>
            <person name="Liu D.K."/>
            <person name="Tu X.D."/>
            <person name="Liu B."/>
            <person name="Hao Y."/>
            <person name="Liao X.Y."/>
            <person name="Jiang Y.T."/>
            <person name="Sun W.H."/>
            <person name="Chen J."/>
            <person name="Chen Y.Q."/>
            <person name="Ai Y."/>
            <person name="Zhai J.W."/>
            <person name="Wu S.S."/>
            <person name="Zhou Z."/>
            <person name="Hsiao Y.Y."/>
            <person name="Wu W.L."/>
            <person name="Chen Y.Y."/>
            <person name="Lin Y.F."/>
            <person name="Hsu J.L."/>
            <person name="Li C.Y."/>
            <person name="Wang Z.W."/>
            <person name="Zhao X."/>
            <person name="Zhong W.Y."/>
            <person name="Ma X.K."/>
            <person name="Ma L."/>
            <person name="Huang J."/>
            <person name="Chen G.Z."/>
            <person name="Huang M.Z."/>
            <person name="Huang L."/>
            <person name="Peng D.H."/>
            <person name="Luo Y.B."/>
            <person name="Zou S.Q."/>
            <person name="Chen S.P."/>
            <person name="Lan S."/>
            <person name="Tsai W.C."/>
            <person name="Van de Peer Y."/>
            <person name="Liu Z.J."/>
        </authorList>
    </citation>
    <scope>NUCLEOTIDE SEQUENCE [LARGE SCALE GENOMIC DNA]</scope>
    <source>
        <strain evidence="7">Lor287</strain>
    </source>
</reference>
<keyword evidence="5" id="KW-0539">Nucleus</keyword>
<dbReference type="GO" id="GO:0005634">
    <property type="term" value="C:nucleus"/>
    <property type="evidence" value="ECO:0007669"/>
    <property type="project" value="UniProtKB-SubCell"/>
</dbReference>
<keyword evidence="4" id="KW-0804">Transcription</keyword>
<name>A0AAP0BLL8_9ASPA</name>
<keyword evidence="2" id="KW-0805">Transcription regulation</keyword>
<evidence type="ECO:0000256" key="4">
    <source>
        <dbReference type="ARBA" id="ARBA00023163"/>
    </source>
</evidence>
<protein>
    <submittedName>
        <fullName evidence="7">Two-component response regulator ARR1</fullName>
    </submittedName>
</protein>
<proteinExistence type="predicted"/>
<dbReference type="GO" id="GO:0003700">
    <property type="term" value="F:DNA-binding transcription factor activity"/>
    <property type="evidence" value="ECO:0007669"/>
    <property type="project" value="InterPro"/>
</dbReference>
<comment type="caution">
    <text evidence="7">The sequence shown here is derived from an EMBL/GenBank/DDBJ whole genome shotgun (WGS) entry which is preliminary data.</text>
</comment>
<organism evidence="7 8">
    <name type="scientific">Platanthera zijinensis</name>
    <dbReference type="NCBI Taxonomy" id="2320716"/>
    <lineage>
        <taxon>Eukaryota</taxon>
        <taxon>Viridiplantae</taxon>
        <taxon>Streptophyta</taxon>
        <taxon>Embryophyta</taxon>
        <taxon>Tracheophyta</taxon>
        <taxon>Spermatophyta</taxon>
        <taxon>Magnoliopsida</taxon>
        <taxon>Liliopsida</taxon>
        <taxon>Asparagales</taxon>
        <taxon>Orchidaceae</taxon>
        <taxon>Orchidoideae</taxon>
        <taxon>Orchideae</taxon>
        <taxon>Orchidinae</taxon>
        <taxon>Platanthera</taxon>
    </lineage>
</organism>
<dbReference type="InterPro" id="IPR009057">
    <property type="entry name" value="Homeodomain-like_sf"/>
</dbReference>
<dbReference type="GO" id="GO:0003677">
    <property type="term" value="F:DNA binding"/>
    <property type="evidence" value="ECO:0007669"/>
    <property type="project" value="UniProtKB-KW"/>
</dbReference>
<keyword evidence="8" id="KW-1185">Reference proteome</keyword>
<dbReference type="AlphaFoldDB" id="A0AAP0BLL8"/>
<dbReference type="Pfam" id="PF00249">
    <property type="entry name" value="Myb_DNA-binding"/>
    <property type="match status" value="1"/>
</dbReference>
<evidence type="ECO:0000256" key="2">
    <source>
        <dbReference type="ARBA" id="ARBA00023015"/>
    </source>
</evidence>
<gene>
    <name evidence="7" type="primary">ARR1</name>
    <name evidence="7" type="ORF">KSP39_PZI008909</name>
</gene>
<dbReference type="Gene3D" id="1.10.10.60">
    <property type="entry name" value="Homeodomain-like"/>
    <property type="match status" value="1"/>
</dbReference>
<evidence type="ECO:0000313" key="7">
    <source>
        <dbReference type="EMBL" id="KAK8943131.1"/>
    </source>
</evidence>
<dbReference type="PANTHER" id="PTHR31442">
    <property type="entry name" value="HOMEODOMAIN-LIKE SUPERFAMILY PROTEIN-RELATED"/>
    <property type="match status" value="1"/>
</dbReference>
<keyword evidence="3" id="KW-0238">DNA-binding</keyword>
<dbReference type="PANTHER" id="PTHR31442:SF21">
    <property type="entry name" value="TRANSCRIPTION FACTOR BOA-RELATED"/>
    <property type="match status" value="1"/>
</dbReference>
<sequence>MAEEADAGSHRRFPYDDDVAVFDIGVNEDSRVLDWEDGLPSDEDLSPLSLFLVPPLLAFAFSIPSVDFKTQLDVNRAAQKTISTLNLGASDGDDRPMRLRSEEAVDSSTLPGEKLADDQRAVKRPRLAWTPHLHKRFVDVVAHLGIRNVVPKTIMEMMNVEGLTRENVASHLQKYRLYVKRMQGCSDESFSDHLSASTAAPQKNLCEQQQLSKLVQVPYNLPTAIPVPVYSIPHHYSHGIVPFDNRQAVPGSYNGFDAHLLMRSEVEPGPIHPNTSPQGNRAALQWIHGRSRWAGC</sequence>
<dbReference type="Proteomes" id="UP001418222">
    <property type="component" value="Unassembled WGS sequence"/>
</dbReference>
<accession>A0AAP0BLL8</accession>
<dbReference type="InterPro" id="IPR044841">
    <property type="entry name" value="LUX/BOA-like"/>
</dbReference>
<evidence type="ECO:0000256" key="1">
    <source>
        <dbReference type="ARBA" id="ARBA00004123"/>
    </source>
</evidence>
<evidence type="ECO:0000313" key="8">
    <source>
        <dbReference type="Proteomes" id="UP001418222"/>
    </source>
</evidence>
<dbReference type="NCBIfam" id="TIGR01557">
    <property type="entry name" value="myb_SHAQKYF"/>
    <property type="match status" value="1"/>
</dbReference>
<dbReference type="EMBL" id="JBBWWQ010000007">
    <property type="protein sequence ID" value="KAK8943131.1"/>
    <property type="molecule type" value="Genomic_DNA"/>
</dbReference>
<feature type="domain" description="Myb-like" evidence="6">
    <location>
        <begin position="126"/>
        <end position="176"/>
    </location>
</feature>
<evidence type="ECO:0000256" key="3">
    <source>
        <dbReference type="ARBA" id="ARBA00023125"/>
    </source>
</evidence>
<evidence type="ECO:0000256" key="5">
    <source>
        <dbReference type="ARBA" id="ARBA00023242"/>
    </source>
</evidence>
<dbReference type="SUPFAM" id="SSF46689">
    <property type="entry name" value="Homeodomain-like"/>
    <property type="match status" value="1"/>
</dbReference>
<dbReference type="InterPro" id="IPR006447">
    <property type="entry name" value="Myb_dom_plants"/>
</dbReference>
<dbReference type="FunFam" id="1.10.10.60:FF:000007">
    <property type="entry name" value="Two-component response regulator"/>
    <property type="match status" value="1"/>
</dbReference>
<dbReference type="InterPro" id="IPR001005">
    <property type="entry name" value="SANT/Myb"/>
</dbReference>
<evidence type="ECO:0000259" key="6">
    <source>
        <dbReference type="Pfam" id="PF00249"/>
    </source>
</evidence>
<comment type="subcellular location">
    <subcellularLocation>
        <location evidence="1">Nucleus</location>
    </subcellularLocation>
</comment>